<feature type="binding site" evidence="7">
    <location>
        <position position="178"/>
    </location>
    <ligand>
        <name>UDP-N-acetyl-alpha-D-muramoyl-L-alanyl-D-glutamate</name>
        <dbReference type="ChEBI" id="CHEBI:83900"/>
    </ligand>
</feature>
<feature type="binding site" evidence="7">
    <location>
        <position position="466"/>
    </location>
    <ligand>
        <name>meso-2,6-diaminopimelate</name>
        <dbReference type="ChEBI" id="CHEBI:57791"/>
    </ligand>
</feature>
<feature type="domain" description="Mur ligase N-terminal catalytic" evidence="9">
    <location>
        <begin position="31"/>
        <end position="92"/>
    </location>
</feature>
<dbReference type="NCBIfam" id="NF001126">
    <property type="entry name" value="PRK00139.1-4"/>
    <property type="match status" value="1"/>
</dbReference>
<name>G2LFK4_CHLTF</name>
<comment type="catalytic activity">
    <reaction evidence="7">
        <text>UDP-N-acetyl-alpha-D-muramoyl-L-alanyl-D-glutamate + meso-2,6-diaminopimelate + ATP = UDP-N-acetyl-alpha-D-muramoyl-L-alanyl-gamma-D-glutamyl-meso-2,6-diaminopimelate + ADP + phosphate + H(+)</text>
        <dbReference type="Rhea" id="RHEA:23676"/>
        <dbReference type="ChEBI" id="CHEBI:15378"/>
        <dbReference type="ChEBI" id="CHEBI:30616"/>
        <dbReference type="ChEBI" id="CHEBI:43474"/>
        <dbReference type="ChEBI" id="CHEBI:57791"/>
        <dbReference type="ChEBI" id="CHEBI:83900"/>
        <dbReference type="ChEBI" id="CHEBI:83905"/>
        <dbReference type="ChEBI" id="CHEBI:456216"/>
        <dbReference type="EC" id="6.3.2.13"/>
    </reaction>
</comment>
<dbReference type="RefSeq" id="WP_014099143.1">
    <property type="nucleotide sequence ID" value="NC_016024.1"/>
</dbReference>
<keyword evidence="5 7" id="KW-0131">Cell cycle</keyword>
<dbReference type="STRING" id="981222.Cabther_A0648"/>
<dbReference type="GO" id="GO:0071555">
    <property type="term" value="P:cell wall organization"/>
    <property type="evidence" value="ECO:0007669"/>
    <property type="project" value="UniProtKB-KW"/>
</dbReference>
<dbReference type="GO" id="GO:0009252">
    <property type="term" value="P:peptidoglycan biosynthetic process"/>
    <property type="evidence" value="ECO:0007669"/>
    <property type="project" value="UniProtKB-UniRule"/>
</dbReference>
<feature type="binding site" evidence="7">
    <location>
        <begin position="109"/>
        <end position="115"/>
    </location>
    <ligand>
        <name>ATP</name>
        <dbReference type="ChEBI" id="CHEBI:30616"/>
    </ligand>
</feature>
<dbReference type="EC" id="6.3.2.13" evidence="7"/>
<dbReference type="InterPro" id="IPR036565">
    <property type="entry name" value="Mur-like_cat_sf"/>
</dbReference>
<evidence type="ECO:0000256" key="2">
    <source>
        <dbReference type="ARBA" id="ARBA00022618"/>
    </source>
</evidence>
<dbReference type="Proteomes" id="UP000006791">
    <property type="component" value="Chromosome 1"/>
</dbReference>
<keyword evidence="7 12" id="KW-0436">Ligase</keyword>
<feature type="domain" description="Mur ligase C-terminal" evidence="10">
    <location>
        <begin position="333"/>
        <end position="464"/>
    </location>
</feature>
<keyword evidence="13" id="KW-1185">Reference proteome</keyword>
<comment type="subcellular location">
    <subcellularLocation>
        <location evidence="7 8">Cytoplasm</location>
    </subcellularLocation>
</comment>
<dbReference type="Gene3D" id="3.90.190.20">
    <property type="entry name" value="Mur ligase, C-terminal domain"/>
    <property type="match status" value="1"/>
</dbReference>
<dbReference type="InterPro" id="IPR004101">
    <property type="entry name" value="Mur_ligase_C"/>
</dbReference>
<dbReference type="InterPro" id="IPR000713">
    <property type="entry name" value="Mur_ligase_N"/>
</dbReference>
<dbReference type="InterPro" id="IPR013221">
    <property type="entry name" value="Mur_ligase_cen"/>
</dbReference>
<keyword evidence="6 7" id="KW-0961">Cell wall biogenesis/degradation</keyword>
<dbReference type="GO" id="GO:0008360">
    <property type="term" value="P:regulation of cell shape"/>
    <property type="evidence" value="ECO:0007669"/>
    <property type="project" value="UniProtKB-KW"/>
</dbReference>
<reference evidence="12 13" key="1">
    <citation type="journal article" date="2012" name="Environ. Microbiol.">
        <title>Complete genome of Candidatus Chloracidobacterium thermophilum, a chlorophyll-based photoheterotroph belonging to the phylum Acidobacteria.</title>
        <authorList>
            <person name="Garcia Costas A.M."/>
            <person name="Liu Z."/>
            <person name="Tomsho L.P."/>
            <person name="Schuster S.C."/>
            <person name="Ward D.M."/>
            <person name="Bryant D.A."/>
        </authorList>
    </citation>
    <scope>NUCLEOTIDE SEQUENCE [LARGE SCALE GENOMIC DNA]</scope>
    <source>
        <strain evidence="12 13">B</strain>
    </source>
</reference>
<comment type="function">
    <text evidence="7">Catalyzes the addition of meso-diaminopimelic acid to the nucleotide precursor UDP-N-acetylmuramoyl-L-alanyl-D-glutamate (UMAG) in the biosynthesis of bacterial cell-wall peptidoglycan.</text>
</comment>
<keyword evidence="7" id="KW-0067">ATP-binding</keyword>
<dbReference type="HOGENOM" id="CLU_022291_4_1_0"/>
<keyword evidence="7" id="KW-0963">Cytoplasm</keyword>
<feature type="binding site" evidence="7">
    <location>
        <begin position="151"/>
        <end position="152"/>
    </location>
    <ligand>
        <name>UDP-N-acetyl-alpha-D-muramoyl-L-alanyl-D-glutamate</name>
        <dbReference type="ChEBI" id="CHEBI:83900"/>
    </ligand>
</feature>
<keyword evidence="2 7" id="KW-0132">Cell division</keyword>
<evidence type="ECO:0000256" key="8">
    <source>
        <dbReference type="RuleBase" id="RU004135"/>
    </source>
</evidence>
<dbReference type="GO" id="GO:0008765">
    <property type="term" value="F:UDP-N-acetylmuramoylalanyl-D-glutamate-2,6-diaminopimelate ligase activity"/>
    <property type="evidence" value="ECO:0007669"/>
    <property type="project" value="UniProtKB-UniRule"/>
</dbReference>
<dbReference type="GO" id="GO:0005524">
    <property type="term" value="F:ATP binding"/>
    <property type="evidence" value="ECO:0007669"/>
    <property type="project" value="UniProtKB-UniRule"/>
</dbReference>
<comment type="caution">
    <text evidence="7">Lacks conserved residue(s) required for the propagation of feature annotation.</text>
</comment>
<dbReference type="Pfam" id="PF02875">
    <property type="entry name" value="Mur_ligase_C"/>
    <property type="match status" value="1"/>
</dbReference>
<evidence type="ECO:0000256" key="4">
    <source>
        <dbReference type="ARBA" id="ARBA00022984"/>
    </source>
</evidence>
<evidence type="ECO:0000259" key="11">
    <source>
        <dbReference type="Pfam" id="PF08245"/>
    </source>
</evidence>
<dbReference type="AlphaFoldDB" id="G2LFK4"/>
<evidence type="ECO:0000256" key="6">
    <source>
        <dbReference type="ARBA" id="ARBA00023316"/>
    </source>
</evidence>
<organism evidence="12 13">
    <name type="scientific">Chloracidobacterium thermophilum (strain B)</name>
    <dbReference type="NCBI Taxonomy" id="981222"/>
    <lineage>
        <taxon>Bacteria</taxon>
        <taxon>Pseudomonadati</taxon>
        <taxon>Acidobacteriota</taxon>
        <taxon>Terriglobia</taxon>
        <taxon>Terriglobales</taxon>
        <taxon>Acidobacteriaceae</taxon>
        <taxon>Chloracidobacterium</taxon>
    </lineage>
</organism>
<feature type="modified residue" description="N6-carboxylysine" evidence="7">
    <location>
        <position position="218"/>
    </location>
</feature>
<dbReference type="PANTHER" id="PTHR23135:SF4">
    <property type="entry name" value="UDP-N-ACETYLMURAMOYL-L-ALANYL-D-GLUTAMATE--2,6-DIAMINOPIMELATE LIGASE MURE HOMOLOG, CHLOROPLASTIC"/>
    <property type="match status" value="1"/>
</dbReference>
<dbReference type="GO" id="GO:0005737">
    <property type="term" value="C:cytoplasm"/>
    <property type="evidence" value="ECO:0007669"/>
    <property type="project" value="UniProtKB-SubCell"/>
</dbReference>
<dbReference type="GO" id="GO:0051301">
    <property type="term" value="P:cell division"/>
    <property type="evidence" value="ECO:0007669"/>
    <property type="project" value="UniProtKB-KW"/>
</dbReference>
<evidence type="ECO:0000256" key="5">
    <source>
        <dbReference type="ARBA" id="ARBA00023306"/>
    </source>
</evidence>
<feature type="domain" description="Mur ligase central" evidence="11">
    <location>
        <begin position="107"/>
        <end position="312"/>
    </location>
</feature>
<feature type="binding site" evidence="7">
    <location>
        <position position="186"/>
    </location>
    <ligand>
        <name>UDP-N-acetyl-alpha-D-muramoyl-L-alanyl-D-glutamate</name>
        <dbReference type="ChEBI" id="CHEBI:83900"/>
    </ligand>
</feature>
<keyword evidence="4 7" id="KW-0573">Peptidoglycan synthesis</keyword>
<dbReference type="Gene3D" id="3.40.1390.10">
    <property type="entry name" value="MurE/MurF, N-terminal domain"/>
    <property type="match status" value="1"/>
</dbReference>
<feature type="short sequence motif" description="Meso-diaminopimelate recognition motif" evidence="7">
    <location>
        <begin position="410"/>
        <end position="413"/>
    </location>
</feature>
<dbReference type="EMBL" id="CP002514">
    <property type="protein sequence ID" value="AEP11405.1"/>
    <property type="molecule type" value="Genomic_DNA"/>
</dbReference>
<evidence type="ECO:0000313" key="12">
    <source>
        <dbReference type="EMBL" id="AEP11405.1"/>
    </source>
</evidence>
<evidence type="ECO:0000313" key="13">
    <source>
        <dbReference type="Proteomes" id="UP000006791"/>
    </source>
</evidence>
<dbReference type="UniPathway" id="UPA00219"/>
<dbReference type="Gene3D" id="3.40.1190.10">
    <property type="entry name" value="Mur-like, catalytic domain"/>
    <property type="match status" value="1"/>
</dbReference>
<dbReference type="PANTHER" id="PTHR23135">
    <property type="entry name" value="MUR LIGASE FAMILY MEMBER"/>
    <property type="match status" value="1"/>
</dbReference>
<comment type="similarity">
    <text evidence="1 7">Belongs to the MurCDEF family. MurE subfamily.</text>
</comment>
<dbReference type="Pfam" id="PF08245">
    <property type="entry name" value="Mur_ligase_M"/>
    <property type="match status" value="1"/>
</dbReference>
<dbReference type="InterPro" id="IPR036615">
    <property type="entry name" value="Mur_ligase_C_dom_sf"/>
</dbReference>
<evidence type="ECO:0000259" key="10">
    <source>
        <dbReference type="Pfam" id="PF02875"/>
    </source>
</evidence>
<feature type="binding site" evidence="7">
    <location>
        <position position="462"/>
    </location>
    <ligand>
        <name>meso-2,6-diaminopimelate</name>
        <dbReference type="ChEBI" id="CHEBI:57791"/>
    </ligand>
</feature>
<dbReference type="NCBIfam" id="TIGR01085">
    <property type="entry name" value="murE"/>
    <property type="match status" value="1"/>
</dbReference>
<feature type="binding site" evidence="7">
    <location>
        <begin position="410"/>
        <end position="413"/>
    </location>
    <ligand>
        <name>meso-2,6-diaminopimelate</name>
        <dbReference type="ChEBI" id="CHEBI:57791"/>
    </ligand>
</feature>
<accession>G2LFK4</accession>
<dbReference type="Pfam" id="PF01225">
    <property type="entry name" value="Mur_ligase"/>
    <property type="match status" value="1"/>
</dbReference>
<dbReference type="InterPro" id="IPR035911">
    <property type="entry name" value="MurE/MurF_N"/>
</dbReference>
<proteinExistence type="inferred from homology"/>
<evidence type="ECO:0000259" key="9">
    <source>
        <dbReference type="Pfam" id="PF01225"/>
    </source>
</evidence>
<dbReference type="GO" id="GO:0000287">
    <property type="term" value="F:magnesium ion binding"/>
    <property type="evidence" value="ECO:0007669"/>
    <property type="project" value="UniProtKB-UniRule"/>
</dbReference>
<comment type="PTM">
    <text evidence="7">Carboxylation is probably crucial for Mg(2+) binding and, consequently, for the gamma-phosphate positioning of ATP.</text>
</comment>
<dbReference type="InterPro" id="IPR005761">
    <property type="entry name" value="UDP-N-AcMur-Glu-dNH2Pim_ligase"/>
</dbReference>
<protein>
    <recommendedName>
        <fullName evidence="7">UDP-N-acetylmuramoyl-L-alanyl-D-glutamate--2,6-diaminopimelate ligase</fullName>
        <ecNumber evidence="7">6.3.2.13</ecNumber>
    </recommendedName>
    <alternativeName>
        <fullName evidence="7">Meso-A2pm-adding enzyme</fullName>
    </alternativeName>
    <alternativeName>
        <fullName evidence="7">Meso-diaminopimelate-adding enzyme</fullName>
    </alternativeName>
    <alternativeName>
        <fullName evidence="7">UDP-MurNAc-L-Ala-D-Glu:meso-diaminopimelate ligase</fullName>
    </alternativeName>
    <alternativeName>
        <fullName evidence="7">UDP-MurNAc-tripeptide synthetase</fullName>
    </alternativeName>
    <alternativeName>
        <fullName evidence="7">UDP-N-acetylmuramyl-tripeptide synthetase</fullName>
    </alternativeName>
</protein>
<gene>
    <name evidence="7" type="primary">murE</name>
    <name evidence="12" type="ordered locus">Cabther_A0648</name>
</gene>
<dbReference type="SUPFAM" id="SSF53623">
    <property type="entry name" value="MurD-like peptide ligases, catalytic domain"/>
    <property type="match status" value="1"/>
</dbReference>
<sequence length="500" mass="54139">MPALHAVAAAVAGCVSGESFEVRDITCLAGACQPGSIFAALPGTRADGHDFIPEALSRGAQAILSERPAPPDFPAAWIQVADARRALGQVAALLHGHPSHHIHVIGVTGTNGKTTTTYLLYEIFRAAYGHAALLGTIEQRMDDDRRPSRLTTPEAPEVQAFLRRAWDSGCRHAAIEVSSIGLDRWRVADMRFAAAIFTNLTQDHLDYHGTMERYFDAKLRLFDGRNGEVPGIAVLNTDDARTPDIITAINGRARIVTYAVHDPGAEVRLARLDVHTRGMALSLHTPRGMLDLATHLVGTPHAYNILAATATALALDVPTDAILAGVANTVVPGRFEVVEGSDDHLLVAVDYAHTPDALANVTATARELARLRRGRVITVFGCGGDRDRTKRPLMAEAAAQGSDLTILTSDNPRREAPERILDDAEVGLRAVGKPYHRILDRRQAIAFAIQTAQPGDVVVIAGKGHETYQILNHLTIHFDDREEARQALRRLRSDKGTPME</sequence>
<dbReference type="KEGG" id="ctm:Cabther_A0648"/>
<keyword evidence="3 7" id="KW-0133">Cell shape</keyword>
<evidence type="ECO:0000256" key="7">
    <source>
        <dbReference type="HAMAP-Rule" id="MF_00208"/>
    </source>
</evidence>
<evidence type="ECO:0000256" key="3">
    <source>
        <dbReference type="ARBA" id="ARBA00022960"/>
    </source>
</evidence>
<comment type="pathway">
    <text evidence="7 8">Cell wall biogenesis; peptidoglycan biosynthesis.</text>
</comment>
<keyword evidence="7" id="KW-0460">Magnesium</keyword>
<comment type="cofactor">
    <cofactor evidence="7">
        <name>Mg(2+)</name>
        <dbReference type="ChEBI" id="CHEBI:18420"/>
    </cofactor>
</comment>
<feature type="binding site" evidence="7">
    <location>
        <position position="386"/>
    </location>
    <ligand>
        <name>meso-2,6-diaminopimelate</name>
        <dbReference type="ChEBI" id="CHEBI:57791"/>
    </ligand>
</feature>
<keyword evidence="7" id="KW-0547">Nucleotide-binding</keyword>
<evidence type="ECO:0000256" key="1">
    <source>
        <dbReference type="ARBA" id="ARBA00005898"/>
    </source>
</evidence>
<dbReference type="SUPFAM" id="SSF63418">
    <property type="entry name" value="MurE/MurF N-terminal domain"/>
    <property type="match status" value="1"/>
</dbReference>
<dbReference type="OrthoDB" id="9800958at2"/>
<dbReference type="SUPFAM" id="SSF53244">
    <property type="entry name" value="MurD-like peptide ligases, peptide-binding domain"/>
    <property type="match status" value="1"/>
</dbReference>
<dbReference type="HAMAP" id="MF_00208">
    <property type="entry name" value="MurE"/>
    <property type="match status" value="1"/>
</dbReference>